<dbReference type="InterPro" id="IPR027417">
    <property type="entry name" value="P-loop_NTPase"/>
</dbReference>
<evidence type="ECO:0000313" key="5">
    <source>
        <dbReference type="EMBL" id="GAA0157612.1"/>
    </source>
</evidence>
<dbReference type="Pfam" id="PF00685">
    <property type="entry name" value="Sulfotransfer_1"/>
    <property type="match status" value="1"/>
</dbReference>
<evidence type="ECO:0000256" key="1">
    <source>
        <dbReference type="ARBA" id="ARBA00005771"/>
    </source>
</evidence>
<dbReference type="InterPro" id="IPR000863">
    <property type="entry name" value="Sulfotransferase_dom"/>
</dbReference>
<dbReference type="SUPFAM" id="SSF52540">
    <property type="entry name" value="P-loop containing nucleoside triphosphate hydrolases"/>
    <property type="match status" value="1"/>
</dbReference>
<comment type="caution">
    <text evidence="5">The sequence shown here is derived from an EMBL/GenBank/DDBJ whole genome shotgun (WGS) entry which is preliminary data.</text>
</comment>
<name>A0AAV3Q0L3_LITER</name>
<dbReference type="GO" id="GO:0008146">
    <property type="term" value="F:sulfotransferase activity"/>
    <property type="evidence" value="ECO:0007669"/>
    <property type="project" value="InterPro"/>
</dbReference>
<organism evidence="5 6">
    <name type="scientific">Lithospermum erythrorhizon</name>
    <name type="common">Purple gromwell</name>
    <name type="synonym">Lithospermum officinale var. erythrorhizon</name>
    <dbReference type="NCBI Taxonomy" id="34254"/>
    <lineage>
        <taxon>Eukaryota</taxon>
        <taxon>Viridiplantae</taxon>
        <taxon>Streptophyta</taxon>
        <taxon>Embryophyta</taxon>
        <taxon>Tracheophyta</taxon>
        <taxon>Spermatophyta</taxon>
        <taxon>Magnoliopsida</taxon>
        <taxon>eudicotyledons</taxon>
        <taxon>Gunneridae</taxon>
        <taxon>Pentapetalae</taxon>
        <taxon>asterids</taxon>
        <taxon>lamiids</taxon>
        <taxon>Boraginales</taxon>
        <taxon>Boraginaceae</taxon>
        <taxon>Boraginoideae</taxon>
        <taxon>Lithospermeae</taxon>
        <taxon>Lithospermum</taxon>
    </lineage>
</organism>
<evidence type="ECO:0000256" key="3">
    <source>
        <dbReference type="RuleBase" id="RU361155"/>
    </source>
</evidence>
<sequence length="337" mass="38736">MATTNEDEKILYQEDDDFKKLITSLPREKGWRVPDIYQFQGFWYHSLMLNCFFESQKHFEAQDSDIVLATFPKCGTTWLKALVFTIVNRKKHSPFSQEHPLLTSNPHAIVRSLEFDIFLPNRTPDLSSLTTPGIVATHSNFGLLANSILETKCRIIYLCRNPKDTFISYFHYAKKSRFNYYEGISSIEEGVDMFCKGMIPCGPIWNHVLDYWKASLDSPDKIFFVTYEELQSEPVSMLRRMADFLGYSFSDEEEESGMVDAIVKLCSFEKLSNLKVNVDGKAGYGLEYKHYFRKGGVGDWKNHLTNEMVERMDAVVEEKLQGSGLMEAKAAFSKSNA</sequence>
<dbReference type="Gene3D" id="3.40.50.300">
    <property type="entry name" value="P-loop containing nucleotide triphosphate hydrolases"/>
    <property type="match status" value="1"/>
</dbReference>
<dbReference type="EMBL" id="BAABME010003146">
    <property type="protein sequence ID" value="GAA0157612.1"/>
    <property type="molecule type" value="Genomic_DNA"/>
</dbReference>
<proteinExistence type="inferred from homology"/>
<comment type="similarity">
    <text evidence="1 3">Belongs to the sulfotransferase 1 family.</text>
</comment>
<feature type="domain" description="Sulfotransferase" evidence="4">
    <location>
        <begin position="63"/>
        <end position="324"/>
    </location>
</feature>
<gene>
    <name evidence="5" type="ORF">LIER_14845</name>
</gene>
<dbReference type="EC" id="2.8.2.-" evidence="3"/>
<keyword evidence="6" id="KW-1185">Reference proteome</keyword>
<evidence type="ECO:0000259" key="4">
    <source>
        <dbReference type="Pfam" id="PF00685"/>
    </source>
</evidence>
<evidence type="ECO:0000313" key="6">
    <source>
        <dbReference type="Proteomes" id="UP001454036"/>
    </source>
</evidence>
<evidence type="ECO:0000256" key="2">
    <source>
        <dbReference type="ARBA" id="ARBA00022679"/>
    </source>
</evidence>
<protein>
    <recommendedName>
        <fullName evidence="3">Sulfotransferase</fullName>
        <ecNumber evidence="3">2.8.2.-</ecNumber>
    </recommendedName>
</protein>
<reference evidence="5 6" key="1">
    <citation type="submission" date="2024-01" db="EMBL/GenBank/DDBJ databases">
        <title>The complete chloroplast genome sequence of Lithospermum erythrorhizon: insights into the phylogenetic relationship among Boraginaceae species and the maternal lineages of purple gromwells.</title>
        <authorList>
            <person name="Okada T."/>
            <person name="Watanabe K."/>
        </authorList>
    </citation>
    <scope>NUCLEOTIDE SEQUENCE [LARGE SCALE GENOMIC DNA]</scope>
</reference>
<keyword evidence="2 3" id="KW-0808">Transferase</keyword>
<dbReference type="Proteomes" id="UP001454036">
    <property type="component" value="Unassembled WGS sequence"/>
</dbReference>
<accession>A0AAV3Q0L3</accession>
<dbReference type="AlphaFoldDB" id="A0AAV3Q0L3"/>
<dbReference type="PANTHER" id="PTHR11783">
    <property type="entry name" value="SULFOTRANSFERASE SULT"/>
    <property type="match status" value="1"/>
</dbReference>